<dbReference type="Proteomes" id="UP000824120">
    <property type="component" value="Chromosome 9"/>
</dbReference>
<evidence type="ECO:0000313" key="3">
    <source>
        <dbReference type="Proteomes" id="UP000824120"/>
    </source>
</evidence>
<dbReference type="PANTHER" id="PTHR31676:SF134">
    <property type="entry name" value="WALL-ASSOCIATED RECEPTOR KINASE C-TERMINAL DOMAIN-CONTAINING PROTEIN"/>
    <property type="match status" value="1"/>
</dbReference>
<accession>A0A9J5XL17</accession>
<reference evidence="2 3" key="1">
    <citation type="submission" date="2020-09" db="EMBL/GenBank/DDBJ databases">
        <title>De no assembly of potato wild relative species, Solanum commersonii.</title>
        <authorList>
            <person name="Cho K."/>
        </authorList>
    </citation>
    <scope>NUCLEOTIDE SEQUENCE [LARGE SCALE GENOMIC DNA]</scope>
    <source>
        <strain evidence="2">LZ3.2</strain>
        <tissue evidence="2">Leaf</tissue>
    </source>
</reference>
<keyword evidence="1" id="KW-0732">Signal</keyword>
<keyword evidence="3" id="KW-1185">Reference proteome</keyword>
<dbReference type="AlphaFoldDB" id="A0A9J5XL17"/>
<dbReference type="EMBL" id="JACXVP010000009">
    <property type="protein sequence ID" value="KAG5587720.1"/>
    <property type="molecule type" value="Genomic_DNA"/>
</dbReference>
<dbReference type="OrthoDB" id="1873537at2759"/>
<dbReference type="Gene3D" id="2.30.240.10">
    <property type="entry name" value="At5g01610-like"/>
    <property type="match status" value="2"/>
</dbReference>
<proteinExistence type="predicted"/>
<protein>
    <submittedName>
        <fullName evidence="2">Uncharacterized protein</fullName>
    </submittedName>
</protein>
<gene>
    <name evidence="2" type="ORF">H5410_048154</name>
</gene>
<organism evidence="2 3">
    <name type="scientific">Solanum commersonii</name>
    <name type="common">Commerson's wild potato</name>
    <name type="synonym">Commerson's nightshade</name>
    <dbReference type="NCBI Taxonomy" id="4109"/>
    <lineage>
        <taxon>Eukaryota</taxon>
        <taxon>Viridiplantae</taxon>
        <taxon>Streptophyta</taxon>
        <taxon>Embryophyta</taxon>
        <taxon>Tracheophyta</taxon>
        <taxon>Spermatophyta</taxon>
        <taxon>Magnoliopsida</taxon>
        <taxon>eudicotyledons</taxon>
        <taxon>Gunneridae</taxon>
        <taxon>Pentapetalae</taxon>
        <taxon>asterids</taxon>
        <taxon>lamiids</taxon>
        <taxon>Solanales</taxon>
        <taxon>Solanaceae</taxon>
        <taxon>Solanoideae</taxon>
        <taxon>Solaneae</taxon>
        <taxon>Solanum</taxon>
    </lineage>
</organism>
<feature type="chain" id="PRO_5039894948" evidence="1">
    <location>
        <begin position="26"/>
        <end position="323"/>
    </location>
</feature>
<dbReference type="SUPFAM" id="SSF141562">
    <property type="entry name" value="At5g01610-like"/>
    <property type="match status" value="2"/>
</dbReference>
<comment type="caution">
    <text evidence="2">The sequence shown here is derived from an EMBL/GenBank/DDBJ whole genome shotgun (WGS) entry which is preliminary data.</text>
</comment>
<dbReference type="Pfam" id="PF04398">
    <property type="entry name" value="DUF538"/>
    <property type="match status" value="2"/>
</dbReference>
<dbReference type="InterPro" id="IPR007493">
    <property type="entry name" value="DUF538"/>
</dbReference>
<sequence length="323" mass="35916">MFTEMSISLTRSIFYLFLLFFATAASRNEKLSAYEELQRYDFPMGILPKGVKDYKLNTKTGEFSAYLNSTCSFKLENSYQLNYKPVIKGVISKGRLKKLSGVSVKVVLLWLNIVEVERKGKNLEFSVGLAAANFPVENFEECPQCGHGWNCVDGDMPSVALPLCICLLLSAASLVIGDEESQSPTVYEILQEYDFPVGILPKGVTKYELNKTMGNFAVYFNKSCSFSISGYNLKYMSKITGKISKDRLANLKGVQVKLLLFWINIVEVTRDGDDLDFSVGIASADFAIDNFYESPQCGCGFDCVDSGENGSGKFDLKQLISSF</sequence>
<feature type="signal peptide" evidence="1">
    <location>
        <begin position="1"/>
        <end position="25"/>
    </location>
</feature>
<dbReference type="InterPro" id="IPR036758">
    <property type="entry name" value="At5g01610-like"/>
</dbReference>
<evidence type="ECO:0000256" key="1">
    <source>
        <dbReference type="SAM" id="SignalP"/>
    </source>
</evidence>
<dbReference type="PANTHER" id="PTHR31676">
    <property type="entry name" value="T31J12.3 PROTEIN-RELATED"/>
    <property type="match status" value="1"/>
</dbReference>
<evidence type="ECO:0000313" key="2">
    <source>
        <dbReference type="EMBL" id="KAG5587720.1"/>
    </source>
</evidence>
<name>A0A9J5XL17_SOLCO</name>